<proteinExistence type="predicted"/>
<keyword evidence="2" id="KW-1185">Reference proteome</keyword>
<organism evidence="1 2">
    <name type="scientific">Podospora appendiculata</name>
    <dbReference type="NCBI Taxonomy" id="314037"/>
    <lineage>
        <taxon>Eukaryota</taxon>
        <taxon>Fungi</taxon>
        <taxon>Dikarya</taxon>
        <taxon>Ascomycota</taxon>
        <taxon>Pezizomycotina</taxon>
        <taxon>Sordariomycetes</taxon>
        <taxon>Sordariomycetidae</taxon>
        <taxon>Sordariales</taxon>
        <taxon>Podosporaceae</taxon>
        <taxon>Podospora</taxon>
    </lineage>
</organism>
<dbReference type="EMBL" id="JAULSO010000002">
    <property type="protein sequence ID" value="KAK3689604.1"/>
    <property type="molecule type" value="Genomic_DNA"/>
</dbReference>
<evidence type="ECO:0000313" key="2">
    <source>
        <dbReference type="Proteomes" id="UP001270362"/>
    </source>
</evidence>
<protein>
    <submittedName>
        <fullName evidence="1">Uncharacterized protein</fullName>
    </submittedName>
</protein>
<reference evidence="1" key="1">
    <citation type="journal article" date="2023" name="Mol. Phylogenet. Evol.">
        <title>Genome-scale phylogeny and comparative genomics of the fungal order Sordariales.</title>
        <authorList>
            <person name="Hensen N."/>
            <person name="Bonometti L."/>
            <person name="Westerberg I."/>
            <person name="Brannstrom I.O."/>
            <person name="Guillou S."/>
            <person name="Cros-Aarteil S."/>
            <person name="Calhoun S."/>
            <person name="Haridas S."/>
            <person name="Kuo A."/>
            <person name="Mondo S."/>
            <person name="Pangilinan J."/>
            <person name="Riley R."/>
            <person name="LaButti K."/>
            <person name="Andreopoulos B."/>
            <person name="Lipzen A."/>
            <person name="Chen C."/>
            <person name="Yan M."/>
            <person name="Daum C."/>
            <person name="Ng V."/>
            <person name="Clum A."/>
            <person name="Steindorff A."/>
            <person name="Ohm R.A."/>
            <person name="Martin F."/>
            <person name="Silar P."/>
            <person name="Natvig D.O."/>
            <person name="Lalanne C."/>
            <person name="Gautier V."/>
            <person name="Ament-Velasquez S.L."/>
            <person name="Kruys A."/>
            <person name="Hutchinson M.I."/>
            <person name="Powell A.J."/>
            <person name="Barry K."/>
            <person name="Miller A.N."/>
            <person name="Grigoriev I.V."/>
            <person name="Debuchy R."/>
            <person name="Gladieux P."/>
            <person name="Hiltunen Thoren M."/>
            <person name="Johannesson H."/>
        </authorList>
    </citation>
    <scope>NUCLEOTIDE SEQUENCE</scope>
    <source>
        <strain evidence="1">CBS 314.62</strain>
    </source>
</reference>
<name>A0AAE0XBH7_9PEZI</name>
<reference evidence="1" key="2">
    <citation type="submission" date="2023-06" db="EMBL/GenBank/DDBJ databases">
        <authorList>
            <consortium name="Lawrence Berkeley National Laboratory"/>
            <person name="Haridas S."/>
            <person name="Hensen N."/>
            <person name="Bonometti L."/>
            <person name="Westerberg I."/>
            <person name="Brannstrom I.O."/>
            <person name="Guillou S."/>
            <person name="Cros-Aarteil S."/>
            <person name="Calhoun S."/>
            <person name="Kuo A."/>
            <person name="Mondo S."/>
            <person name="Pangilinan J."/>
            <person name="Riley R."/>
            <person name="Labutti K."/>
            <person name="Andreopoulos B."/>
            <person name="Lipzen A."/>
            <person name="Chen C."/>
            <person name="Yanf M."/>
            <person name="Daum C."/>
            <person name="Ng V."/>
            <person name="Clum A."/>
            <person name="Steindorff A."/>
            <person name="Ohm R."/>
            <person name="Martin F."/>
            <person name="Silar P."/>
            <person name="Natvig D."/>
            <person name="Lalanne C."/>
            <person name="Gautier V."/>
            <person name="Ament-Velasquez S.L."/>
            <person name="Kruys A."/>
            <person name="Hutchinson M.I."/>
            <person name="Powell A.J."/>
            <person name="Barry K."/>
            <person name="Miller A.N."/>
            <person name="Grigoriev I.V."/>
            <person name="Debuchy R."/>
            <person name="Gladieux P."/>
            <person name="Thoren M.H."/>
            <person name="Johannesson H."/>
        </authorList>
    </citation>
    <scope>NUCLEOTIDE SEQUENCE</scope>
    <source>
        <strain evidence="1">CBS 314.62</strain>
    </source>
</reference>
<dbReference type="AlphaFoldDB" id="A0AAE0XBH7"/>
<evidence type="ECO:0000313" key="1">
    <source>
        <dbReference type="EMBL" id="KAK3689604.1"/>
    </source>
</evidence>
<gene>
    <name evidence="1" type="ORF">B0T22DRAFT_461874</name>
</gene>
<dbReference type="Proteomes" id="UP001270362">
    <property type="component" value="Unassembled WGS sequence"/>
</dbReference>
<accession>A0AAE0XBH7</accession>
<sequence length="150" mass="16908">MGVVCCLALLITATIIIWRTARKALAVLPHQVRSTVAWPPATRFGEQCFASTIILGHTSIGNHCTAQFKPRESDRSSLSLGIPEWFWATHRCPRTPGRHAWLHIDMAIQRSLLLKSSHGSHVNSHCDELRGITSKGSWHMRFGVDRMRYP</sequence>
<comment type="caution">
    <text evidence="1">The sequence shown here is derived from an EMBL/GenBank/DDBJ whole genome shotgun (WGS) entry which is preliminary data.</text>
</comment>